<dbReference type="InterPro" id="IPR025159">
    <property type="entry name" value="AbiEi_N"/>
</dbReference>
<geneLocation type="plasmid" evidence="2 3">
    <name>pDESTI.01</name>
</geneLocation>
<evidence type="ECO:0000259" key="1">
    <source>
        <dbReference type="Pfam" id="PF13338"/>
    </source>
</evidence>
<accession>I4CF89</accession>
<name>I4CF89_DESTA</name>
<protein>
    <submittedName>
        <fullName evidence="2">Putative transcriptional regulator</fullName>
    </submittedName>
</protein>
<proteinExistence type="predicted"/>
<dbReference type="EMBL" id="CP003361">
    <property type="protein sequence ID" value="AFM28230.1"/>
    <property type="molecule type" value="Genomic_DNA"/>
</dbReference>
<dbReference type="PATRIC" id="fig|706587.4.peg.6368"/>
<keyword evidence="2" id="KW-0614">Plasmid</keyword>
<dbReference type="RefSeq" id="WP_014813307.1">
    <property type="nucleotide sequence ID" value="NC_018026.1"/>
</dbReference>
<keyword evidence="3" id="KW-1185">Reference proteome</keyword>
<evidence type="ECO:0000313" key="3">
    <source>
        <dbReference type="Proteomes" id="UP000006055"/>
    </source>
</evidence>
<dbReference type="HOGENOM" id="CLU_087902_0_0_7"/>
<sequence>MKLLDFFAKHPVFTYEEFAAFLDAEGSRSVKTRDSLLAHHTKTGRILRVRRGLYASVPFGASPDTFPVDTFLLAGKMAEDAVLAYHTALEFFGKAQSVQERFLFLTGKAIRPVNFRGFEFRGVRFPKTLVRQRQEFFAVDAAERGGLPIRVTSLERTLVDILDRPDLGGGWEEIWRSLESVEFFDMDNVLDYTLLLDNASVAAKVGLYLEQHQKDLMVDDAHLDRLRQCIPKQPTYMARNSKGRLVKEWNLVVPSQVLDRSWEEIS</sequence>
<dbReference type="OrthoDB" id="42441at2"/>
<dbReference type="Pfam" id="PF13338">
    <property type="entry name" value="AbiEi_4"/>
    <property type="match status" value="1"/>
</dbReference>
<dbReference type="AlphaFoldDB" id="I4CF89"/>
<evidence type="ECO:0000313" key="2">
    <source>
        <dbReference type="EMBL" id="AFM28230.1"/>
    </source>
</evidence>
<dbReference type="KEGG" id="dti:Desti_5651"/>
<organism evidence="2 3">
    <name type="scientific">Desulfomonile tiedjei (strain ATCC 49306 / DSM 6799 / DCB-1)</name>
    <dbReference type="NCBI Taxonomy" id="706587"/>
    <lineage>
        <taxon>Bacteria</taxon>
        <taxon>Pseudomonadati</taxon>
        <taxon>Thermodesulfobacteriota</taxon>
        <taxon>Desulfomonilia</taxon>
        <taxon>Desulfomonilales</taxon>
        <taxon>Desulfomonilaceae</taxon>
        <taxon>Desulfomonile</taxon>
    </lineage>
</organism>
<feature type="domain" description="AbiEi antitoxin N-terminal" evidence="1">
    <location>
        <begin position="1"/>
        <end position="56"/>
    </location>
</feature>
<reference evidence="3" key="1">
    <citation type="submission" date="2012-06" db="EMBL/GenBank/DDBJ databases">
        <title>Complete sequence of plasmid of Desulfomonile tiedjei DSM 6799.</title>
        <authorList>
            <person name="Lucas S."/>
            <person name="Copeland A."/>
            <person name="Lapidus A."/>
            <person name="Glavina del Rio T."/>
            <person name="Dalin E."/>
            <person name="Tice H."/>
            <person name="Bruce D."/>
            <person name="Goodwin L."/>
            <person name="Pitluck S."/>
            <person name="Peters L."/>
            <person name="Ovchinnikova G."/>
            <person name="Zeytun A."/>
            <person name="Lu M."/>
            <person name="Kyrpides N."/>
            <person name="Mavromatis K."/>
            <person name="Ivanova N."/>
            <person name="Brettin T."/>
            <person name="Detter J.C."/>
            <person name="Han C."/>
            <person name="Larimer F."/>
            <person name="Land M."/>
            <person name="Hauser L."/>
            <person name="Markowitz V."/>
            <person name="Cheng J.-F."/>
            <person name="Hugenholtz P."/>
            <person name="Woyke T."/>
            <person name="Wu D."/>
            <person name="Spring S."/>
            <person name="Schroeder M."/>
            <person name="Brambilla E."/>
            <person name="Klenk H.-P."/>
            <person name="Eisen J.A."/>
        </authorList>
    </citation>
    <scope>NUCLEOTIDE SEQUENCE [LARGE SCALE GENOMIC DNA]</scope>
    <source>
        <strain evidence="3">ATCC 49306 / DSM 6799 / DCB-1</strain>
        <plasmid evidence="3">Plasmid pDESTI.01</plasmid>
    </source>
</reference>
<dbReference type="Proteomes" id="UP000006055">
    <property type="component" value="Plasmid pDESTI.01"/>
</dbReference>
<gene>
    <name evidence="2" type="ordered locus">Desti_5651</name>
</gene>